<keyword evidence="4" id="KW-0732">Signal</keyword>
<dbReference type="InterPro" id="IPR025667">
    <property type="entry name" value="SprB_repeat"/>
</dbReference>
<name>A0ABY6MI97_9BACT</name>
<evidence type="ECO:0000256" key="6">
    <source>
        <dbReference type="ARBA" id="ARBA00022833"/>
    </source>
</evidence>
<accession>A0ABY6MI97</accession>
<dbReference type="Gene3D" id="3.40.390.10">
    <property type="entry name" value="Collagenase (Catalytic Domain)"/>
    <property type="match status" value="1"/>
</dbReference>
<sequence>MSRLTLYLFIFFTLVINAHGQVSSKGFSDFKGETLSRNERIALAEEFKSWSAKQNNLGSSADLEVWTVPIVFHVLQEGTPSISVFENAVNELNDAFSNRGNFNTPQGVDTSIQFCLVATAPDGGATTGVNHIPGDYQNTDMDLDHAGVISHSTKWDETRYLNVWLVNEITGEAVAYYEGKNWWTRIGVAGYASGDGVVVESVGAGLLAHEIGHYFGLKHTWEGMDCKNDDCLVDGDMVCDTPPDKSVSVPCGDNSCDTDVLSNFSNQTFFTDVPDMSSNFMDYSPCPIDFTWGQAERMRFTLERNFPSLFSRGTSHPLCELPCDDDASVQFFLDNEYPKPGENVLFTSELSGNSINPIYKWYVSEDDGEWTMNDNGSSEVSGSADLTYSFPQVGLFKVTLQVWDADNSSCFVSFSMNVDVSCGVDARFYPDKRLIASKQPHALFTDSVLFTNRSYGADTYEWVVSHQNFNPAYQSLPTFYSNETDLSYYFREPGNYQITLIARNGNCEDVSNTFPLRVDDPTIDGKPEISEVSCINEDAFQVAFTLYNYGYDTINVNTPVAFYDADPSQSTSANLLGVWNLPKIVYGFDKEDFSAFINADIRALSKIYIVFNDTGTTELPIEFPPGDLNQLSVNTVFPPSGYSELDYDNNYSTDTVSVEITSPIEVAYEVDQPTCAENADGAIRISVNGGSGVYKFAWDHDPELTSGSVIGLGSGNYRVEVSDVSSCDFEILEIFLESSPPMQVTFVQKNPSCPDTSDGELVAEVTGGVAPISYLWEDGNTTNTRTGLSSGTYSLTVTDSNGCVISAMGELAKVAPQVRMPTGFLPQDGLYLPVFNCGISFQLMIWNRWGQLVFSGSEGWDGRVNGEETAVGSFAYLLRYNYSQNGAIQQDEKRGAFVLIR</sequence>
<dbReference type="InterPro" id="IPR024079">
    <property type="entry name" value="MetalloPept_cat_dom_sf"/>
</dbReference>
<evidence type="ECO:0000313" key="11">
    <source>
        <dbReference type="Proteomes" id="UP001163156"/>
    </source>
</evidence>
<evidence type="ECO:0000256" key="5">
    <source>
        <dbReference type="ARBA" id="ARBA00022801"/>
    </source>
</evidence>
<dbReference type="InterPro" id="IPR022409">
    <property type="entry name" value="PKD/Chitinase_dom"/>
</dbReference>
<evidence type="ECO:0000256" key="7">
    <source>
        <dbReference type="ARBA" id="ARBA00023049"/>
    </source>
</evidence>
<dbReference type="InterPro" id="IPR008754">
    <property type="entry name" value="Peptidase_M43"/>
</dbReference>
<keyword evidence="3" id="KW-0479">Metal-binding</keyword>
<dbReference type="SMART" id="SM00089">
    <property type="entry name" value="PKD"/>
    <property type="match status" value="2"/>
</dbReference>
<proteinExistence type="inferred from homology"/>
<keyword evidence="5" id="KW-0378">Hydrolase</keyword>
<dbReference type="SUPFAM" id="SSF49299">
    <property type="entry name" value="PKD domain"/>
    <property type="match status" value="2"/>
</dbReference>
<keyword evidence="11" id="KW-1185">Reference proteome</keyword>
<dbReference type="PANTHER" id="PTHR47466">
    <property type="match status" value="1"/>
</dbReference>
<dbReference type="PANTHER" id="PTHR47466:SF1">
    <property type="entry name" value="METALLOPROTEASE MEP1 (AFU_ORTHOLOGUE AFUA_1G07730)-RELATED"/>
    <property type="match status" value="1"/>
</dbReference>
<evidence type="ECO:0000256" key="3">
    <source>
        <dbReference type="ARBA" id="ARBA00022723"/>
    </source>
</evidence>
<dbReference type="InterPro" id="IPR035986">
    <property type="entry name" value="PKD_dom_sf"/>
</dbReference>
<dbReference type="EMBL" id="CP110226">
    <property type="protein sequence ID" value="UZD23507.1"/>
    <property type="molecule type" value="Genomic_DNA"/>
</dbReference>
<comment type="similarity">
    <text evidence="1">Belongs to the peptidase M43B family.</text>
</comment>
<protein>
    <submittedName>
        <fullName evidence="10">M43 family zinc metalloprotease</fullName>
    </submittedName>
</protein>
<organism evidence="10 11">
    <name type="scientific">Algoriphagus halophytocola</name>
    <dbReference type="NCBI Taxonomy" id="2991499"/>
    <lineage>
        <taxon>Bacteria</taxon>
        <taxon>Pseudomonadati</taxon>
        <taxon>Bacteroidota</taxon>
        <taxon>Cytophagia</taxon>
        <taxon>Cytophagales</taxon>
        <taxon>Cyclobacteriaceae</taxon>
        <taxon>Algoriphagus</taxon>
    </lineage>
</organism>
<evidence type="ECO:0000259" key="9">
    <source>
        <dbReference type="SMART" id="SM00089"/>
    </source>
</evidence>
<dbReference type="Gene3D" id="2.60.40.740">
    <property type="match status" value="1"/>
</dbReference>
<keyword evidence="7 10" id="KW-0482">Metalloprotease</keyword>
<dbReference type="Gene3D" id="2.60.40.10">
    <property type="entry name" value="Immunoglobulins"/>
    <property type="match status" value="2"/>
</dbReference>
<dbReference type="Pfam" id="PF05572">
    <property type="entry name" value="Peptidase_M43"/>
    <property type="match status" value="1"/>
</dbReference>
<feature type="domain" description="PKD/Chitinase" evidence="9">
    <location>
        <begin position="328"/>
        <end position="421"/>
    </location>
</feature>
<dbReference type="Pfam" id="PF13573">
    <property type="entry name" value="SprB"/>
    <property type="match status" value="2"/>
</dbReference>
<keyword evidence="6" id="KW-0862">Zinc</keyword>
<feature type="domain" description="PKD/Chitinase" evidence="9">
    <location>
        <begin position="432"/>
        <end position="521"/>
    </location>
</feature>
<dbReference type="Proteomes" id="UP001163156">
    <property type="component" value="Chromosome"/>
</dbReference>
<dbReference type="SUPFAM" id="SSF55486">
    <property type="entry name" value="Metalloproteases ('zincins'), catalytic domain"/>
    <property type="match status" value="1"/>
</dbReference>
<evidence type="ECO:0000256" key="1">
    <source>
        <dbReference type="ARBA" id="ARBA00008721"/>
    </source>
</evidence>
<dbReference type="InterPro" id="IPR013783">
    <property type="entry name" value="Ig-like_fold"/>
</dbReference>
<evidence type="ECO:0000313" key="10">
    <source>
        <dbReference type="EMBL" id="UZD23507.1"/>
    </source>
</evidence>
<dbReference type="GO" id="GO:0008237">
    <property type="term" value="F:metallopeptidase activity"/>
    <property type="evidence" value="ECO:0007669"/>
    <property type="project" value="UniProtKB-KW"/>
</dbReference>
<dbReference type="CDD" id="cd00146">
    <property type="entry name" value="PKD"/>
    <property type="match status" value="1"/>
</dbReference>
<dbReference type="RefSeq" id="WP_264810051.1">
    <property type="nucleotide sequence ID" value="NZ_CP110226.1"/>
</dbReference>
<keyword evidence="2" id="KW-0645">Protease</keyword>
<gene>
    <name evidence="10" type="ORF">OM944_03240</name>
</gene>
<evidence type="ECO:0000256" key="8">
    <source>
        <dbReference type="ARBA" id="ARBA00023157"/>
    </source>
</evidence>
<reference evidence="10" key="1">
    <citation type="submission" date="2022-10" db="EMBL/GenBank/DDBJ databases">
        <title>Algoriphagus sp. a novel bacteria isolate from halophytes salicornia europaea.</title>
        <authorList>
            <person name="Peng Y."/>
            <person name="Jiang L."/>
            <person name="Lee J."/>
        </authorList>
    </citation>
    <scope>NUCLEOTIDE SEQUENCE</scope>
    <source>
        <strain evidence="10">TR-M5</strain>
    </source>
</reference>
<keyword evidence="8" id="KW-1015">Disulfide bond</keyword>
<evidence type="ECO:0000256" key="2">
    <source>
        <dbReference type="ARBA" id="ARBA00022670"/>
    </source>
</evidence>
<evidence type="ECO:0000256" key="4">
    <source>
        <dbReference type="ARBA" id="ARBA00022729"/>
    </source>
</evidence>